<evidence type="ECO:0000313" key="2">
    <source>
        <dbReference type="Proteomes" id="UP001501598"/>
    </source>
</evidence>
<name>A0ABP8RWM6_9PSEU</name>
<gene>
    <name evidence="1" type="ORF">GCM10023175_46620</name>
</gene>
<sequence length="68" mass="7443">MTQQLISGTKYDGTYRMTFDYKFAGNAKCTVVHAFISSLDNSRIHYGSVEESAKADPFNASFTLPGGV</sequence>
<protein>
    <submittedName>
        <fullName evidence="1">Uncharacterized protein</fullName>
    </submittedName>
</protein>
<reference evidence="2" key="1">
    <citation type="journal article" date="2019" name="Int. J. Syst. Evol. Microbiol.">
        <title>The Global Catalogue of Microorganisms (GCM) 10K type strain sequencing project: providing services to taxonomists for standard genome sequencing and annotation.</title>
        <authorList>
            <consortium name="The Broad Institute Genomics Platform"/>
            <consortium name="The Broad Institute Genome Sequencing Center for Infectious Disease"/>
            <person name="Wu L."/>
            <person name="Ma J."/>
        </authorList>
    </citation>
    <scope>NUCLEOTIDE SEQUENCE [LARGE SCALE GENOMIC DNA]</scope>
    <source>
        <strain evidence="2">JCM 17906</strain>
    </source>
</reference>
<comment type="caution">
    <text evidence="1">The sequence shown here is derived from an EMBL/GenBank/DDBJ whole genome shotgun (WGS) entry which is preliminary data.</text>
</comment>
<proteinExistence type="predicted"/>
<organism evidence="1 2">
    <name type="scientific">Pseudonocardia xishanensis</name>
    <dbReference type="NCBI Taxonomy" id="630995"/>
    <lineage>
        <taxon>Bacteria</taxon>
        <taxon>Bacillati</taxon>
        <taxon>Actinomycetota</taxon>
        <taxon>Actinomycetes</taxon>
        <taxon>Pseudonocardiales</taxon>
        <taxon>Pseudonocardiaceae</taxon>
        <taxon>Pseudonocardia</taxon>
    </lineage>
</organism>
<accession>A0ABP8RWM6</accession>
<dbReference type="RefSeq" id="WP_345422423.1">
    <property type="nucleotide sequence ID" value="NZ_BAABGT010000073.1"/>
</dbReference>
<dbReference type="Proteomes" id="UP001501598">
    <property type="component" value="Unassembled WGS sequence"/>
</dbReference>
<keyword evidence="2" id="KW-1185">Reference proteome</keyword>
<dbReference type="EMBL" id="BAABGT010000073">
    <property type="protein sequence ID" value="GAA4552565.1"/>
    <property type="molecule type" value="Genomic_DNA"/>
</dbReference>
<evidence type="ECO:0000313" key="1">
    <source>
        <dbReference type="EMBL" id="GAA4552565.1"/>
    </source>
</evidence>